<accession>A0A1F6MEV5</accession>
<dbReference type="InterPro" id="IPR013320">
    <property type="entry name" value="ConA-like_dom_sf"/>
</dbReference>
<dbReference type="SUPFAM" id="SSF69322">
    <property type="entry name" value="Tricorn protease domain 2"/>
    <property type="match status" value="1"/>
</dbReference>
<dbReference type="Pfam" id="PF13385">
    <property type="entry name" value="Laminin_G_3"/>
    <property type="match status" value="1"/>
</dbReference>
<feature type="signal peptide" evidence="1">
    <location>
        <begin position="1"/>
        <end position="29"/>
    </location>
</feature>
<dbReference type="SUPFAM" id="SSF49899">
    <property type="entry name" value="Concanavalin A-like lectins/glucanases"/>
    <property type="match status" value="1"/>
</dbReference>
<dbReference type="SUPFAM" id="SSF47090">
    <property type="entry name" value="PGBD-like"/>
    <property type="match status" value="1"/>
</dbReference>
<dbReference type="Pfam" id="PF01471">
    <property type="entry name" value="PG_binding_1"/>
    <property type="match status" value="1"/>
</dbReference>
<name>A0A1F6MEV5_9BACT</name>
<comment type="caution">
    <text evidence="3">The sequence shown here is derived from an EMBL/GenBank/DDBJ whole genome shotgun (WGS) entry which is preliminary data.</text>
</comment>
<evidence type="ECO:0000313" key="4">
    <source>
        <dbReference type="Proteomes" id="UP000177953"/>
    </source>
</evidence>
<evidence type="ECO:0000256" key="1">
    <source>
        <dbReference type="SAM" id="SignalP"/>
    </source>
</evidence>
<organism evidence="3 4">
    <name type="scientific">Candidatus Magasanikbacteria bacterium RIFCSPHIGHO2_01_FULL_47_8</name>
    <dbReference type="NCBI Taxonomy" id="1798673"/>
    <lineage>
        <taxon>Bacteria</taxon>
        <taxon>Candidatus Magasanikiibacteriota</taxon>
    </lineage>
</organism>
<evidence type="ECO:0000313" key="3">
    <source>
        <dbReference type="EMBL" id="OGH70159.1"/>
    </source>
</evidence>
<proteinExistence type="predicted"/>
<dbReference type="EMBL" id="MFPU01000014">
    <property type="protein sequence ID" value="OGH70159.1"/>
    <property type="molecule type" value="Genomic_DNA"/>
</dbReference>
<keyword evidence="1" id="KW-0732">Signal</keyword>
<dbReference type="InterPro" id="IPR036366">
    <property type="entry name" value="PGBDSf"/>
</dbReference>
<protein>
    <recommendedName>
        <fullName evidence="2">Peptidoglycan binding-like domain-containing protein</fullName>
    </recommendedName>
</protein>
<dbReference type="Gene3D" id="2.60.120.200">
    <property type="match status" value="1"/>
</dbReference>
<dbReference type="Gene3D" id="1.10.101.10">
    <property type="entry name" value="PGBD-like superfamily/PGBD"/>
    <property type="match status" value="1"/>
</dbReference>
<dbReference type="InterPro" id="IPR002477">
    <property type="entry name" value="Peptidoglycan-bd-like"/>
</dbReference>
<gene>
    <name evidence="3" type="ORF">A2754_00640</name>
</gene>
<feature type="domain" description="Peptidoglycan binding-like" evidence="2">
    <location>
        <begin position="707"/>
        <end position="754"/>
    </location>
</feature>
<dbReference type="PROSITE" id="PS51257">
    <property type="entry name" value="PROKAR_LIPOPROTEIN"/>
    <property type="match status" value="1"/>
</dbReference>
<evidence type="ECO:0000259" key="2">
    <source>
        <dbReference type="Pfam" id="PF01471"/>
    </source>
</evidence>
<reference evidence="3 4" key="1">
    <citation type="journal article" date="2016" name="Nat. Commun.">
        <title>Thousands of microbial genomes shed light on interconnected biogeochemical processes in an aquifer system.</title>
        <authorList>
            <person name="Anantharaman K."/>
            <person name="Brown C.T."/>
            <person name="Hug L.A."/>
            <person name="Sharon I."/>
            <person name="Castelle C.J."/>
            <person name="Probst A.J."/>
            <person name="Thomas B.C."/>
            <person name="Singh A."/>
            <person name="Wilkins M.J."/>
            <person name="Karaoz U."/>
            <person name="Brodie E.L."/>
            <person name="Williams K.H."/>
            <person name="Hubbard S.S."/>
            <person name="Banfield J.F."/>
        </authorList>
    </citation>
    <scope>NUCLEOTIDE SEQUENCE [LARGE SCALE GENOMIC DNA]</scope>
</reference>
<sequence length="787" mass="85233">MHKKLLLGPLAFVAIFLSCSLAVSNKASAVGDMVTQLKFNETSGTKAVDSSGNGNFGTLVNGPTWTTGGKIGGAINFDGVNDYVATNAEVGGLNAKTFAFWIKPGAKMKNWAGLVLEAGSFNSSKYVGFAGFSNMTVALYQGYANGNEQFYSSAVPVTPKQWNHVVGTISKATGLIKVYVNGVLKNTSSWPAMINATLYNPAGGIKMGGTPGQTYAFLGQMDDAIVYNRALSDQEVANLYTSYSSSTTPTPPPPTDTTPPATVATNPCSGFYSTDFNLISGQDNTAPVVSTKPAKGARFSDPAYHTCVVRATDHTAEGTAGFIRNDYSRRQTLNADSSKFLAYALDGSWLLYDAKTLTRIKNLTSLGGDAEPQWHPTQPEILYYLPTNGVGMKIYELNVVTNATWVVGDFSARVKARWSTANAVWTKSEGSPSADGRYWAFMVDSGSWSSLGLFTWDMQTDTIIAMYDTNGDRPDHLSMSPSGNYVVSSWDSTKGTVALSRDFLTQRQVNVRTEHSDIALDANGDDAYVSIDYGSADGDVFMVNLRTGVRTNLFASYLSGTATAFHFSGKAFNKPGWVLVSTYADYGGPRQWLHRKIFAVELTANPRILNIAHHHVDPYSEQYWDEPHASVNRDFTKIMFNSNWNAGNTDVDDYIIELPASAIPTIGLVSIITTPVIAGEKIASSSQSSALTPAFIFTRNLKIGYKGEDVRQLQKFLNAHGFTVSPAGAGSLGKETTYYGAATSKAVTKFQEKYKDELLKPLGLTRGNGVFNTLTRKKIQTILNLRQ</sequence>
<dbReference type="AlphaFoldDB" id="A0A1F6MEV5"/>
<dbReference type="Proteomes" id="UP000177953">
    <property type="component" value="Unassembled WGS sequence"/>
</dbReference>
<dbReference type="InterPro" id="IPR036365">
    <property type="entry name" value="PGBD-like_sf"/>
</dbReference>
<feature type="chain" id="PRO_5009525643" description="Peptidoglycan binding-like domain-containing protein" evidence="1">
    <location>
        <begin position="30"/>
        <end position="787"/>
    </location>
</feature>